<evidence type="ECO:0000313" key="1">
    <source>
        <dbReference type="EMBL" id="KAB1208321.1"/>
    </source>
</evidence>
<organism evidence="1 2">
    <name type="scientific">Morella rubra</name>
    <name type="common">Chinese bayberry</name>
    <dbReference type="NCBI Taxonomy" id="262757"/>
    <lineage>
        <taxon>Eukaryota</taxon>
        <taxon>Viridiplantae</taxon>
        <taxon>Streptophyta</taxon>
        <taxon>Embryophyta</taxon>
        <taxon>Tracheophyta</taxon>
        <taxon>Spermatophyta</taxon>
        <taxon>Magnoliopsida</taxon>
        <taxon>eudicotyledons</taxon>
        <taxon>Gunneridae</taxon>
        <taxon>Pentapetalae</taxon>
        <taxon>rosids</taxon>
        <taxon>fabids</taxon>
        <taxon>Fagales</taxon>
        <taxon>Myricaceae</taxon>
        <taxon>Morella</taxon>
    </lineage>
</organism>
<dbReference type="AlphaFoldDB" id="A0A6A1V6L6"/>
<name>A0A6A1V6L6_9ROSI</name>
<reference evidence="1 2" key="1">
    <citation type="journal article" date="2019" name="Plant Biotechnol. J.">
        <title>The red bayberry genome and genetic basis of sex determination.</title>
        <authorList>
            <person name="Jia H.M."/>
            <person name="Jia H.J."/>
            <person name="Cai Q.L."/>
            <person name="Wang Y."/>
            <person name="Zhao H.B."/>
            <person name="Yang W.F."/>
            <person name="Wang G.Y."/>
            <person name="Li Y.H."/>
            <person name="Zhan D.L."/>
            <person name="Shen Y.T."/>
            <person name="Niu Q.F."/>
            <person name="Chang L."/>
            <person name="Qiu J."/>
            <person name="Zhao L."/>
            <person name="Xie H.B."/>
            <person name="Fu W.Y."/>
            <person name="Jin J."/>
            <person name="Li X.W."/>
            <person name="Jiao Y."/>
            <person name="Zhou C.C."/>
            <person name="Tu T."/>
            <person name="Chai C.Y."/>
            <person name="Gao J.L."/>
            <person name="Fan L.J."/>
            <person name="van de Weg E."/>
            <person name="Wang J.Y."/>
            <person name="Gao Z.S."/>
        </authorList>
    </citation>
    <scope>NUCLEOTIDE SEQUENCE [LARGE SCALE GENOMIC DNA]</scope>
    <source>
        <tissue evidence="1">Leaves</tissue>
    </source>
</reference>
<protein>
    <submittedName>
        <fullName evidence="1">Uncharacterized protein</fullName>
    </submittedName>
</protein>
<keyword evidence="2" id="KW-1185">Reference proteome</keyword>
<dbReference type="Proteomes" id="UP000516437">
    <property type="component" value="Chromosome 7"/>
</dbReference>
<evidence type="ECO:0000313" key="2">
    <source>
        <dbReference type="Proteomes" id="UP000516437"/>
    </source>
</evidence>
<sequence>MESSSSSSWTESSFEINVLLESSEEAPTTLSNLRAQNADVEAELFSRIRALESELAHGIPPQLNHGEYENLVRENLGNSINLNHYRNSLSDEFFELQILEFKARLQDVLFQTMLSEPRLEHIFNVSPYSDIRAEAFNFIEDKVEPVSNMRYNYEKYILEGTLMYYIKDIEQNGNQSLIYREFLSHFTD</sequence>
<dbReference type="OrthoDB" id="1592449at2759"/>
<proteinExistence type="predicted"/>
<gene>
    <name evidence="1" type="ORF">CJ030_MR7G023850</name>
</gene>
<comment type="caution">
    <text evidence="1">The sequence shown here is derived from an EMBL/GenBank/DDBJ whole genome shotgun (WGS) entry which is preliminary data.</text>
</comment>
<dbReference type="EMBL" id="RXIC02000025">
    <property type="protein sequence ID" value="KAB1208321.1"/>
    <property type="molecule type" value="Genomic_DNA"/>
</dbReference>
<accession>A0A6A1V6L6</accession>